<keyword evidence="3" id="KW-1185">Reference proteome</keyword>
<protein>
    <recommendedName>
        <fullName evidence="4">Cell envelope integrity protein TolA</fullName>
    </recommendedName>
</protein>
<sequence length="219" mass="23011">MEKSTKPEKADKADVAKPEASSKQVAAATKPAAKAAKPADDADDDFASVTKAVKGMKQSTAVGDSRAAAKPKQVAAADGRDGESLADQVNKALRSGGAPTAASAASQAASAQAGPVTASEIEGVRRQIEQCWNVPAGLKGTADMVVSIRVEMGIDGRPRSAVIENAARMDSDPSYRATAESAKRAVLNPRCQPFKLPPEKYERWRTLTLVFNPAEMFRT</sequence>
<evidence type="ECO:0000313" key="3">
    <source>
        <dbReference type="Proteomes" id="UP000516369"/>
    </source>
</evidence>
<accession>A0A7H1N573</accession>
<proteinExistence type="predicted"/>
<evidence type="ECO:0008006" key="4">
    <source>
        <dbReference type="Google" id="ProtNLM"/>
    </source>
</evidence>
<dbReference type="EMBL" id="CP053923">
    <property type="protein sequence ID" value="QNT70859.1"/>
    <property type="molecule type" value="Genomic_DNA"/>
</dbReference>
<dbReference type="SUPFAM" id="SSF74653">
    <property type="entry name" value="TolA/TonB C-terminal domain"/>
    <property type="match status" value="1"/>
</dbReference>
<feature type="compositionally biased region" description="Basic and acidic residues" evidence="1">
    <location>
        <begin position="1"/>
        <end position="17"/>
    </location>
</feature>
<name>A0A7H1N573_9PROT</name>
<dbReference type="Proteomes" id="UP000516369">
    <property type="component" value="Chromosome"/>
</dbReference>
<organism evidence="2 3">
    <name type="scientific">Defluviicoccus vanus</name>
    <dbReference type="NCBI Taxonomy" id="111831"/>
    <lineage>
        <taxon>Bacteria</taxon>
        <taxon>Pseudomonadati</taxon>
        <taxon>Pseudomonadota</taxon>
        <taxon>Alphaproteobacteria</taxon>
        <taxon>Rhodospirillales</taxon>
        <taxon>Rhodospirillaceae</taxon>
        <taxon>Defluviicoccus</taxon>
    </lineage>
</organism>
<gene>
    <name evidence="2" type="ORF">HQ394_17990</name>
</gene>
<feature type="compositionally biased region" description="Low complexity" evidence="1">
    <location>
        <begin position="101"/>
        <end position="113"/>
    </location>
</feature>
<evidence type="ECO:0000256" key="1">
    <source>
        <dbReference type="SAM" id="MobiDB-lite"/>
    </source>
</evidence>
<dbReference type="KEGG" id="dvn:HQ394_17990"/>
<dbReference type="Gene3D" id="3.30.1150.10">
    <property type="match status" value="1"/>
</dbReference>
<dbReference type="AlphaFoldDB" id="A0A7H1N573"/>
<feature type="compositionally biased region" description="Low complexity" evidence="1">
    <location>
        <begin position="68"/>
        <end position="77"/>
    </location>
</feature>
<evidence type="ECO:0000313" key="2">
    <source>
        <dbReference type="EMBL" id="QNT70859.1"/>
    </source>
</evidence>
<feature type="compositionally biased region" description="Low complexity" evidence="1">
    <location>
        <begin position="26"/>
        <end position="36"/>
    </location>
</feature>
<reference evidence="2 3" key="1">
    <citation type="submission" date="2020-05" db="EMBL/GenBank/DDBJ databases">
        <title>Complete closed genome sequence of Defluviicoccus vanus.</title>
        <authorList>
            <person name="Bessarab I."/>
            <person name="Arumugam K."/>
            <person name="Maszenan A.M."/>
            <person name="Seviour R.J."/>
            <person name="Williams R.B."/>
        </authorList>
    </citation>
    <scope>NUCLEOTIDE SEQUENCE [LARGE SCALE GENOMIC DNA]</scope>
    <source>
        <strain evidence="2 3">Ben 114</strain>
    </source>
</reference>
<feature type="region of interest" description="Disordered" evidence="1">
    <location>
        <begin position="94"/>
        <end position="113"/>
    </location>
</feature>
<feature type="region of interest" description="Disordered" evidence="1">
    <location>
        <begin position="1"/>
        <end position="83"/>
    </location>
</feature>